<name>A0A0D2JHP0_9BACT</name>
<dbReference type="GO" id="GO:0000716">
    <property type="term" value="P:transcription-coupled nucleotide-excision repair, DNA damage recognition"/>
    <property type="evidence" value="ECO:0007669"/>
    <property type="project" value="UniProtKB-UniRule"/>
</dbReference>
<organism evidence="12 13">
    <name type="scientific">Dethiosulfatarculus sandiegensis</name>
    <dbReference type="NCBI Taxonomy" id="1429043"/>
    <lineage>
        <taxon>Bacteria</taxon>
        <taxon>Pseudomonadati</taxon>
        <taxon>Thermodesulfobacteriota</taxon>
        <taxon>Desulfarculia</taxon>
        <taxon>Desulfarculales</taxon>
        <taxon>Desulfarculaceae</taxon>
        <taxon>Dethiosulfatarculus</taxon>
    </lineage>
</organism>
<gene>
    <name evidence="9" type="primary">mfd</name>
    <name evidence="12" type="ORF">X474_03555</name>
</gene>
<dbReference type="SUPFAM" id="SSF143517">
    <property type="entry name" value="TRCF domain-like"/>
    <property type="match status" value="1"/>
</dbReference>
<dbReference type="InterPro" id="IPR041471">
    <property type="entry name" value="UvrB_inter"/>
</dbReference>
<evidence type="ECO:0000259" key="11">
    <source>
        <dbReference type="PROSITE" id="PS51194"/>
    </source>
</evidence>
<keyword evidence="3 9" id="KW-0227">DNA damage</keyword>
<dbReference type="GO" id="GO:0006355">
    <property type="term" value="P:regulation of DNA-templated transcription"/>
    <property type="evidence" value="ECO:0007669"/>
    <property type="project" value="UniProtKB-UniRule"/>
</dbReference>
<dbReference type="Pfam" id="PF03461">
    <property type="entry name" value="TRCF"/>
    <property type="match status" value="1"/>
</dbReference>
<protein>
    <recommendedName>
        <fullName evidence="9">Transcription-repair-coupling factor</fullName>
        <shortName evidence="9">TRCF</shortName>
        <ecNumber evidence="9">3.6.4.-</ecNumber>
    </recommendedName>
</protein>
<dbReference type="Pfam" id="PF00270">
    <property type="entry name" value="DEAD"/>
    <property type="match status" value="1"/>
</dbReference>
<evidence type="ECO:0000259" key="10">
    <source>
        <dbReference type="PROSITE" id="PS51192"/>
    </source>
</evidence>
<dbReference type="InterPro" id="IPR036101">
    <property type="entry name" value="CarD-like/TRCF_RID_sf"/>
</dbReference>
<dbReference type="Gene3D" id="2.40.10.170">
    <property type="match status" value="1"/>
</dbReference>
<comment type="subcellular location">
    <subcellularLocation>
        <location evidence="9">Cytoplasm</location>
    </subcellularLocation>
</comment>
<dbReference type="PANTHER" id="PTHR47964:SF1">
    <property type="entry name" value="ATP-DEPENDENT DNA HELICASE HOMOLOG RECG, CHLOROPLASTIC"/>
    <property type="match status" value="1"/>
</dbReference>
<dbReference type="InParanoid" id="A0A0D2JHP0"/>
<dbReference type="OrthoDB" id="9804325at2"/>
<dbReference type="Gene3D" id="3.30.2060.10">
    <property type="entry name" value="Penicillin-binding protein 1b domain"/>
    <property type="match status" value="1"/>
</dbReference>
<evidence type="ECO:0000256" key="6">
    <source>
        <dbReference type="ARBA" id="ARBA00022840"/>
    </source>
</evidence>
<dbReference type="SMART" id="SM00487">
    <property type="entry name" value="DEXDc"/>
    <property type="match status" value="1"/>
</dbReference>
<dbReference type="STRING" id="1429043.X474_03555"/>
<comment type="caution">
    <text evidence="12">The sequence shown here is derived from an EMBL/GenBank/DDBJ whole genome shotgun (WGS) entry which is preliminary data.</text>
</comment>
<comment type="similarity">
    <text evidence="9">In the N-terminal section; belongs to the UvrB family.</text>
</comment>
<dbReference type="GO" id="GO:0005524">
    <property type="term" value="F:ATP binding"/>
    <property type="evidence" value="ECO:0007669"/>
    <property type="project" value="UniProtKB-UniRule"/>
</dbReference>
<keyword evidence="8 9" id="KW-0234">DNA repair</keyword>
<dbReference type="Gene3D" id="3.40.50.11180">
    <property type="match status" value="1"/>
</dbReference>
<keyword evidence="4 9" id="KW-0378">Hydrolase</keyword>
<keyword evidence="1 9" id="KW-0963">Cytoplasm</keyword>
<dbReference type="PANTHER" id="PTHR47964">
    <property type="entry name" value="ATP-DEPENDENT DNA HELICASE HOMOLOG RECG, CHLOROPLASTIC"/>
    <property type="match status" value="1"/>
</dbReference>
<dbReference type="InterPro" id="IPR004576">
    <property type="entry name" value="Mfd"/>
</dbReference>
<dbReference type="PATRIC" id="fig|1429043.3.peg.753"/>
<dbReference type="SUPFAM" id="SSF141259">
    <property type="entry name" value="CarD-like"/>
    <property type="match status" value="1"/>
</dbReference>
<dbReference type="EC" id="3.6.4.-" evidence="9"/>
<evidence type="ECO:0000313" key="12">
    <source>
        <dbReference type="EMBL" id="KIX15276.1"/>
    </source>
</evidence>
<dbReference type="InterPro" id="IPR047112">
    <property type="entry name" value="RecG/Mfd"/>
</dbReference>
<dbReference type="PROSITE" id="PS51194">
    <property type="entry name" value="HELICASE_CTER"/>
    <property type="match status" value="1"/>
</dbReference>
<reference evidence="12 13" key="1">
    <citation type="submission" date="2013-11" db="EMBL/GenBank/DDBJ databases">
        <title>Metagenomic analysis of a methanogenic consortium involved in long chain n-alkane degradation.</title>
        <authorList>
            <person name="Davidova I.A."/>
            <person name="Callaghan A.V."/>
            <person name="Wawrik B."/>
            <person name="Pruitt S."/>
            <person name="Marks C."/>
            <person name="Duncan K.E."/>
            <person name="Suflita J.M."/>
        </authorList>
    </citation>
    <scope>NUCLEOTIDE SEQUENCE [LARGE SCALE GENOMIC DNA]</scope>
    <source>
        <strain evidence="12 13">SPR</strain>
    </source>
</reference>
<dbReference type="Pfam" id="PF00271">
    <property type="entry name" value="Helicase_C"/>
    <property type="match status" value="1"/>
</dbReference>
<dbReference type="SMART" id="SM00490">
    <property type="entry name" value="HELICc"/>
    <property type="match status" value="1"/>
</dbReference>
<dbReference type="SMART" id="SM00982">
    <property type="entry name" value="TRCF"/>
    <property type="match status" value="1"/>
</dbReference>
<dbReference type="InterPro" id="IPR001650">
    <property type="entry name" value="Helicase_C-like"/>
</dbReference>
<dbReference type="GO" id="GO:0003678">
    <property type="term" value="F:DNA helicase activity"/>
    <property type="evidence" value="ECO:0007669"/>
    <property type="project" value="TreeGrafter"/>
</dbReference>
<dbReference type="Gene3D" id="3.90.1150.50">
    <property type="entry name" value="Transcription-repair-coupling factor, D7 domain"/>
    <property type="match status" value="1"/>
</dbReference>
<dbReference type="PROSITE" id="PS51192">
    <property type="entry name" value="HELICASE_ATP_BIND_1"/>
    <property type="match status" value="1"/>
</dbReference>
<dbReference type="GO" id="GO:0016787">
    <property type="term" value="F:hydrolase activity"/>
    <property type="evidence" value="ECO:0007669"/>
    <property type="project" value="UniProtKB-KW"/>
</dbReference>
<dbReference type="SMART" id="SM01058">
    <property type="entry name" value="CarD_TRCF"/>
    <property type="match status" value="1"/>
</dbReference>
<dbReference type="AlphaFoldDB" id="A0A0D2JHP0"/>
<evidence type="ECO:0000256" key="2">
    <source>
        <dbReference type="ARBA" id="ARBA00022741"/>
    </source>
</evidence>
<evidence type="ECO:0000256" key="9">
    <source>
        <dbReference type="HAMAP-Rule" id="MF_00969"/>
    </source>
</evidence>
<dbReference type="FunCoup" id="A0A0D2JHP0">
    <property type="interactions" value="474"/>
</dbReference>
<comment type="similarity">
    <text evidence="9">In the C-terminal section; belongs to the helicase family. RecG subfamily.</text>
</comment>
<dbReference type="SUPFAM" id="SSF52540">
    <property type="entry name" value="P-loop containing nucleoside triphosphate hydrolases"/>
    <property type="match status" value="4"/>
</dbReference>
<evidence type="ECO:0000256" key="4">
    <source>
        <dbReference type="ARBA" id="ARBA00022801"/>
    </source>
</evidence>
<evidence type="ECO:0000313" key="13">
    <source>
        <dbReference type="Proteomes" id="UP000032233"/>
    </source>
</evidence>
<accession>A0A0D2JHP0</accession>
<dbReference type="InterPro" id="IPR014001">
    <property type="entry name" value="Helicase_ATP-bd"/>
</dbReference>
<dbReference type="HAMAP" id="MF_00969">
    <property type="entry name" value="TRCF"/>
    <property type="match status" value="1"/>
</dbReference>
<dbReference type="Pfam" id="PF02559">
    <property type="entry name" value="CarD_TRCF_RID"/>
    <property type="match status" value="1"/>
</dbReference>
<evidence type="ECO:0000256" key="8">
    <source>
        <dbReference type="ARBA" id="ARBA00023204"/>
    </source>
</evidence>
<keyword evidence="6 9" id="KW-0067">ATP-binding</keyword>
<comment type="function">
    <text evidence="9">Couples transcription and DNA repair by recognizing RNA polymerase (RNAP) stalled at DNA lesions. Mediates ATP-dependent release of RNAP and its truncated transcript from the DNA, and recruitment of nucleotide excision repair machinery to the damaged site.</text>
</comment>
<dbReference type="GO" id="GO:0005737">
    <property type="term" value="C:cytoplasm"/>
    <property type="evidence" value="ECO:0007669"/>
    <property type="project" value="UniProtKB-SubCell"/>
</dbReference>
<keyword evidence="7 9" id="KW-0238">DNA-binding</keyword>
<evidence type="ECO:0000256" key="1">
    <source>
        <dbReference type="ARBA" id="ARBA00022490"/>
    </source>
</evidence>
<dbReference type="InterPro" id="IPR011545">
    <property type="entry name" value="DEAD/DEAH_box_helicase_dom"/>
</dbReference>
<dbReference type="GO" id="GO:0003684">
    <property type="term" value="F:damaged DNA binding"/>
    <property type="evidence" value="ECO:0007669"/>
    <property type="project" value="InterPro"/>
</dbReference>
<sequence>MTESNTKKAPESTGILNREFSAFTLGPDLSKALTHLQDSREVLLTGLEGGALAFNLARFWLNRGRTSLVVCPTLPMAEELYKDLDFMLERSPGKKSLARLYPAYEISPYQEVDPPAEVTARRLAVLWDLLAGEEPMLVVTSAKGLTPRLCPAEYLLDNSFLIENGGATDRDALVETLVNTGYTQASLVEQVGDFAVRGSVLDIFSPLMEEPVRVELFGDEVQSLRLFDPTDQRSQLKLKQAQIIPCHPVDLSPAAVKRAVKRVSELAAAEGLSSKKLSSLVERMELRAPFSGLESFLPIYFENAVDLFSYLPGECDHYLVEPAEVEARLRAEAEELATQFEEAREEGAIVLPPPVLRRTPDQTGQRLEARPMIKAKTLPLNQEMTSTPVVALKSGLHTGLNQELRKEGDGSVLKNFLKWVEKWREKGRDVALVCRSKVQVERLAEIFSEREVEVSVKELAGEVKGSGFGELTLLLGRLSRGFTPETPALTYVTEDEVFGAARVARKKKSQPKLSAMLAALDDLTQGDLVVHVDHGVGRYEGLVSLVVGPAESDFLLLRYKGGDKLYLPADRMGLISKYRGPDDSKPSLDQLGGKGWEKVKGRAKKAVEAIARDLVDLYAARSMQKGHAFGRPGADYKEFEAEFPYQETPDQSLAISDVLEDLSNQRPMDRLVCGDVGFGKTEVALRASYHVAMQGKQVAFLAPTTVLAEQHAQTFMDRFVSQPLEIRSLSRFKTQAEQKIILAEIRSGQTDVVVGTHRLLQKDISFKNLGLVVVDEEQRFGVRDKERLKKLRKTVDVLALTATPIPRTLQMSLSGIRDLSIISTPPAERHAIKTYLATFSPKAMREAIERELKRGGQVFFVHNRVQDITKLARMVKSLVPQAQVGIAHGQLPSKALENVMMGFVKKELDVLVCTTIIESGLDIPSANTIIINEADKLGLSQIYQLRGRVGRANQKAYAYLFIKSEASLTKDARKRLKALMDFTHLGAGFAIAMHDLQIRGAGNMLGEAQSGKAAEVGYELYVQMLEEAVARLKGEAPSEGPEPEMRLAMAAGLPEDYVPDAQVRLSLYRRLSQINELEDLLAIENELEDRFGPLPEQTKTLLDSVDLKKTMRRIFAIGMDLGPGSMKVKFAEEPKVNLERLLALAGDQSNGVTVYPDGQVSVLFGKDESPLAYAKQFLQYIGENGN</sequence>
<keyword evidence="5 12" id="KW-0347">Helicase</keyword>
<feature type="domain" description="Helicase C-terminal" evidence="11">
    <location>
        <begin position="843"/>
        <end position="997"/>
    </location>
</feature>
<evidence type="ECO:0000256" key="7">
    <source>
        <dbReference type="ARBA" id="ARBA00023125"/>
    </source>
</evidence>
<keyword evidence="2 9" id="KW-0547">Nucleotide-binding</keyword>
<keyword evidence="13" id="KW-1185">Reference proteome</keyword>
<dbReference type="CDD" id="cd17991">
    <property type="entry name" value="DEXHc_TRCF"/>
    <property type="match status" value="1"/>
</dbReference>
<dbReference type="EMBL" id="AZAC01000003">
    <property type="protein sequence ID" value="KIX15276.1"/>
    <property type="molecule type" value="Genomic_DNA"/>
</dbReference>
<dbReference type="Proteomes" id="UP000032233">
    <property type="component" value="Unassembled WGS sequence"/>
</dbReference>
<dbReference type="InterPro" id="IPR037235">
    <property type="entry name" value="TRCF-like_C_D7"/>
</dbReference>
<dbReference type="NCBIfam" id="TIGR00580">
    <property type="entry name" value="mfd"/>
    <property type="match status" value="1"/>
</dbReference>
<dbReference type="Pfam" id="PF17757">
    <property type="entry name" value="UvrB_inter"/>
    <property type="match status" value="1"/>
</dbReference>
<dbReference type="Gene3D" id="3.40.50.300">
    <property type="entry name" value="P-loop containing nucleotide triphosphate hydrolases"/>
    <property type="match status" value="2"/>
</dbReference>
<feature type="domain" description="Helicase ATP-binding" evidence="10">
    <location>
        <begin position="661"/>
        <end position="822"/>
    </location>
</feature>
<dbReference type="InterPro" id="IPR027417">
    <property type="entry name" value="P-loop_NTPase"/>
</dbReference>
<dbReference type="RefSeq" id="WP_052514796.1">
    <property type="nucleotide sequence ID" value="NZ_AZAC01000003.1"/>
</dbReference>
<dbReference type="InterPro" id="IPR003711">
    <property type="entry name" value="CarD-like/TRCF_RID"/>
</dbReference>
<proteinExistence type="inferred from homology"/>
<dbReference type="InterPro" id="IPR005118">
    <property type="entry name" value="TRCF_C"/>
</dbReference>
<evidence type="ECO:0000256" key="5">
    <source>
        <dbReference type="ARBA" id="ARBA00022806"/>
    </source>
</evidence>
<evidence type="ECO:0000256" key="3">
    <source>
        <dbReference type="ARBA" id="ARBA00022763"/>
    </source>
</evidence>